<accession>A0ABY7EYU1</accession>
<evidence type="ECO:0000256" key="3">
    <source>
        <dbReference type="ARBA" id="ARBA00013646"/>
    </source>
</evidence>
<evidence type="ECO:0000256" key="1">
    <source>
        <dbReference type="ARBA" id="ARBA00000885"/>
    </source>
</evidence>
<dbReference type="Proteomes" id="UP001164746">
    <property type="component" value="Chromosome 9"/>
</dbReference>
<dbReference type="PANTHER" id="PTHR31531:SF2">
    <property type="entry name" value="E3 UBIQUITIN-PROTEIN LIGASE E3D"/>
    <property type="match status" value="1"/>
</dbReference>
<evidence type="ECO:0000256" key="2">
    <source>
        <dbReference type="ARBA" id="ARBA00012485"/>
    </source>
</evidence>
<dbReference type="InterPro" id="IPR019193">
    <property type="entry name" value="UBQ-conj_enz_E2-bd_prot"/>
</dbReference>
<evidence type="ECO:0000256" key="9">
    <source>
        <dbReference type="SAM" id="MobiDB-lite"/>
    </source>
</evidence>
<keyword evidence="11" id="KW-1185">Reference proteome</keyword>
<comment type="subunit">
    <text evidence="8">Interacts with UBE2C/UbcH10 (E2 ubiquitin-conjugating enzyme). In vitro, interacts with cyclin-B.</text>
</comment>
<dbReference type="PANTHER" id="PTHR31531">
    <property type="entry name" value="E3 UBIQUITIN-PROTEIN LIGASE E3D FAMILY MEMBER"/>
    <property type="match status" value="1"/>
</dbReference>
<feature type="compositionally biased region" description="Basic and acidic residues" evidence="9">
    <location>
        <begin position="296"/>
        <end position="310"/>
    </location>
</feature>
<evidence type="ECO:0000256" key="4">
    <source>
        <dbReference type="ARBA" id="ARBA00029737"/>
    </source>
</evidence>
<reference evidence="10" key="1">
    <citation type="submission" date="2022-11" db="EMBL/GenBank/DDBJ databases">
        <title>Centuries of genome instability and evolution in soft-shell clam transmissible cancer (bioRxiv).</title>
        <authorList>
            <person name="Hart S.F.M."/>
            <person name="Yonemitsu M.A."/>
            <person name="Giersch R.M."/>
            <person name="Beal B.F."/>
            <person name="Arriagada G."/>
            <person name="Davis B.W."/>
            <person name="Ostrander E.A."/>
            <person name="Goff S.P."/>
            <person name="Metzger M.J."/>
        </authorList>
    </citation>
    <scope>NUCLEOTIDE SEQUENCE</scope>
    <source>
        <strain evidence="10">MELC-2E11</strain>
        <tissue evidence="10">Siphon/mantle</tissue>
    </source>
</reference>
<proteinExistence type="predicted"/>
<gene>
    <name evidence="10" type="ORF">MAR_004369</name>
</gene>
<feature type="non-terminal residue" evidence="10">
    <location>
        <position position="1"/>
    </location>
</feature>
<evidence type="ECO:0000256" key="6">
    <source>
        <dbReference type="ARBA" id="ARBA00032298"/>
    </source>
</evidence>
<comment type="catalytic activity">
    <reaction evidence="1">
        <text>S-ubiquitinyl-[E2 ubiquitin-conjugating enzyme]-L-cysteine + [acceptor protein]-L-lysine = [E2 ubiquitin-conjugating enzyme]-L-cysteine + N(6)-ubiquitinyl-[acceptor protein]-L-lysine.</text>
        <dbReference type="EC" id="2.3.2.26"/>
    </reaction>
</comment>
<evidence type="ECO:0000256" key="8">
    <source>
        <dbReference type="ARBA" id="ARBA00064185"/>
    </source>
</evidence>
<protein>
    <recommendedName>
        <fullName evidence="3">E3 ubiquitin-protein ligase E3D</fullName>
        <ecNumber evidence="2">2.3.2.26</ecNumber>
    </recommendedName>
    <alternativeName>
        <fullName evidence="6">HECT-type E3 ubiquitin transferase E3D</fullName>
    </alternativeName>
    <alternativeName>
        <fullName evidence="5">UbcH10-binding protein with a HECT-like domain</fullName>
    </alternativeName>
    <alternativeName>
        <fullName evidence="4">Ubiquitin-conjugating enzyme E2C-binding protein</fullName>
    </alternativeName>
</protein>
<dbReference type="EMBL" id="CP111020">
    <property type="protein sequence ID" value="WAR14264.1"/>
    <property type="molecule type" value="Genomic_DNA"/>
</dbReference>
<evidence type="ECO:0000256" key="7">
    <source>
        <dbReference type="ARBA" id="ARBA00053831"/>
    </source>
</evidence>
<dbReference type="Pfam" id="PF09814">
    <property type="entry name" value="HECT_2"/>
    <property type="match status" value="1"/>
</dbReference>
<dbReference type="EC" id="2.3.2.26" evidence="2"/>
<comment type="function">
    <text evidence="7">E3 ubiquitin-protein ligase which accepts ubiquitin from specific E2 ubiquitin-conjugating enzymes, and transfers it to substrates, generally promoting their degradation by the proteasome. Independently of its E3 ubiquitin-protein ligase activity, acts as an inhibitor of CPSF3 endonuclease activity by blocking CPSF3 active site.</text>
</comment>
<organism evidence="10 11">
    <name type="scientific">Mya arenaria</name>
    <name type="common">Soft-shell clam</name>
    <dbReference type="NCBI Taxonomy" id="6604"/>
    <lineage>
        <taxon>Eukaryota</taxon>
        <taxon>Metazoa</taxon>
        <taxon>Spiralia</taxon>
        <taxon>Lophotrochozoa</taxon>
        <taxon>Mollusca</taxon>
        <taxon>Bivalvia</taxon>
        <taxon>Autobranchia</taxon>
        <taxon>Heteroconchia</taxon>
        <taxon>Euheterodonta</taxon>
        <taxon>Imparidentia</taxon>
        <taxon>Neoheterodontei</taxon>
        <taxon>Myida</taxon>
        <taxon>Myoidea</taxon>
        <taxon>Myidae</taxon>
        <taxon>Mya</taxon>
    </lineage>
</organism>
<name>A0ABY7EYU1_MYAAR</name>
<evidence type="ECO:0000313" key="11">
    <source>
        <dbReference type="Proteomes" id="UP001164746"/>
    </source>
</evidence>
<feature type="region of interest" description="Disordered" evidence="9">
    <location>
        <begin position="276"/>
        <end position="326"/>
    </location>
</feature>
<evidence type="ECO:0000313" key="10">
    <source>
        <dbReference type="EMBL" id="WAR14264.1"/>
    </source>
</evidence>
<sequence>MLENNTDSFCKVLGVWNKALNVLNCVIALDSHFNRVLPLPSENWSDLADIWFCHNHSKVTASSEKTGDVNTNTCNSTNGVVPGNMKQKLLPGNKECFVGETYVLVARRYVAKGSVKVTAAGEVTCFRCKRQLGVAMDTDKDEYSQVIKFFLHTFFIKDFSRESLTNTASIGHRVDLDGYFSNLILEQSQSYSSFRFLMESEPDTQGKSTCLLWLLDSCVRMYTSAIQVKGEEGILEERNVVKFMFKCQLATSNSDRPVDYVTKSIVSMWRRDDTVHVTNPRKTYPAPPAKGSPPKGDAKNDAEGPGKPVKELANNPLENPPIPPAAGPTMYGIQGHVWHTNMLLLWQ</sequence>
<evidence type="ECO:0000256" key="5">
    <source>
        <dbReference type="ARBA" id="ARBA00032234"/>
    </source>
</evidence>